<sequence>MAQSSGIPISILPENDLQHFRLLELPAELLALVSSESPPLLQLKSVETIDGTAKDANAVLCTPDKTYEIRQVNTSNSVYLTQPCTNGDGGGSNDALEAIAKCDSTLELTPLPKRPATSYIKKALPVYASTGNYGSTRSVSKAELFSNIPLSQAESEDGWKELACFESIDPSGSFIPSAKVKAQVWEAAFTAAIAEGANLQDPFIADDIPVFGMDLKQDWPLELLSGVFAGISSSTAGGNLAIDEDKCIRFVGLSQLEARSAGRATDLAAFLQAWKDTVPEAWRTKCEMPVLKGSYNLSDGGKSITFIDGQTSTDSSKGAAEEAKSALGAKRKWHEKFKSSKRTS</sequence>
<accession>A0A6A6CGS8</accession>
<evidence type="ECO:0000256" key="1">
    <source>
        <dbReference type="ARBA" id="ARBA00007017"/>
    </source>
</evidence>
<evidence type="ECO:0000313" key="4">
    <source>
        <dbReference type="EMBL" id="KAF2164879.1"/>
    </source>
</evidence>
<organism evidence="4 5">
    <name type="scientific">Zasmidium cellare ATCC 36951</name>
    <dbReference type="NCBI Taxonomy" id="1080233"/>
    <lineage>
        <taxon>Eukaryota</taxon>
        <taxon>Fungi</taxon>
        <taxon>Dikarya</taxon>
        <taxon>Ascomycota</taxon>
        <taxon>Pezizomycotina</taxon>
        <taxon>Dothideomycetes</taxon>
        <taxon>Dothideomycetidae</taxon>
        <taxon>Mycosphaerellales</taxon>
        <taxon>Mycosphaerellaceae</taxon>
        <taxon>Zasmidium</taxon>
    </lineage>
</organism>
<proteinExistence type="inferred from homology"/>
<gene>
    <name evidence="4" type="ORF">M409DRAFT_56237</name>
</gene>
<protein>
    <recommendedName>
        <fullName evidence="6">Sister chromatid cohesion protein Dcc1</fullName>
    </recommendedName>
</protein>
<dbReference type="AlphaFoldDB" id="A0A6A6CGS8"/>
<dbReference type="RefSeq" id="XP_033665768.1">
    <property type="nucleotide sequence ID" value="XM_033813228.1"/>
</dbReference>
<dbReference type="GO" id="GO:0031390">
    <property type="term" value="C:Ctf18 RFC-like complex"/>
    <property type="evidence" value="ECO:0007669"/>
    <property type="project" value="InterPro"/>
</dbReference>
<dbReference type="GO" id="GO:0006260">
    <property type="term" value="P:DNA replication"/>
    <property type="evidence" value="ECO:0007669"/>
    <property type="project" value="UniProtKB-KW"/>
</dbReference>
<dbReference type="OrthoDB" id="5199543at2759"/>
<dbReference type="GeneID" id="54566500"/>
<evidence type="ECO:0000256" key="3">
    <source>
        <dbReference type="SAM" id="MobiDB-lite"/>
    </source>
</evidence>
<reference evidence="4" key="1">
    <citation type="journal article" date="2020" name="Stud. Mycol.">
        <title>101 Dothideomycetes genomes: a test case for predicting lifestyles and emergence of pathogens.</title>
        <authorList>
            <person name="Haridas S."/>
            <person name="Albert R."/>
            <person name="Binder M."/>
            <person name="Bloem J."/>
            <person name="Labutti K."/>
            <person name="Salamov A."/>
            <person name="Andreopoulos B."/>
            <person name="Baker S."/>
            <person name="Barry K."/>
            <person name="Bills G."/>
            <person name="Bluhm B."/>
            <person name="Cannon C."/>
            <person name="Castanera R."/>
            <person name="Culley D."/>
            <person name="Daum C."/>
            <person name="Ezra D."/>
            <person name="Gonzalez J."/>
            <person name="Henrissat B."/>
            <person name="Kuo A."/>
            <person name="Liang C."/>
            <person name="Lipzen A."/>
            <person name="Lutzoni F."/>
            <person name="Magnuson J."/>
            <person name="Mondo S."/>
            <person name="Nolan M."/>
            <person name="Ohm R."/>
            <person name="Pangilinan J."/>
            <person name="Park H.-J."/>
            <person name="Ramirez L."/>
            <person name="Alfaro M."/>
            <person name="Sun H."/>
            <person name="Tritt A."/>
            <person name="Yoshinaga Y."/>
            <person name="Zwiers L.-H."/>
            <person name="Turgeon B."/>
            <person name="Goodwin S."/>
            <person name="Spatafora J."/>
            <person name="Crous P."/>
            <person name="Grigoriev I."/>
        </authorList>
    </citation>
    <scope>NUCLEOTIDE SEQUENCE</scope>
    <source>
        <strain evidence="4">ATCC 36951</strain>
    </source>
</reference>
<dbReference type="EMBL" id="ML993602">
    <property type="protein sequence ID" value="KAF2164879.1"/>
    <property type="molecule type" value="Genomic_DNA"/>
</dbReference>
<dbReference type="GO" id="GO:0034088">
    <property type="term" value="P:maintenance of mitotic sister chromatid cohesion"/>
    <property type="evidence" value="ECO:0007669"/>
    <property type="project" value="TreeGrafter"/>
</dbReference>
<name>A0A6A6CGS8_ZASCE</name>
<dbReference type="InterPro" id="IPR019128">
    <property type="entry name" value="Dcc1"/>
</dbReference>
<dbReference type="GO" id="GO:0000775">
    <property type="term" value="C:chromosome, centromeric region"/>
    <property type="evidence" value="ECO:0007669"/>
    <property type="project" value="TreeGrafter"/>
</dbReference>
<keyword evidence="2" id="KW-0235">DNA replication</keyword>
<dbReference type="PANTHER" id="PTHR13395:SF6">
    <property type="entry name" value="SISTER CHROMATID COHESION PROTEIN DCC1"/>
    <property type="match status" value="1"/>
</dbReference>
<dbReference type="Pfam" id="PF09724">
    <property type="entry name" value="Dcc1"/>
    <property type="match status" value="1"/>
</dbReference>
<evidence type="ECO:0000313" key="5">
    <source>
        <dbReference type="Proteomes" id="UP000799537"/>
    </source>
</evidence>
<dbReference type="PANTHER" id="PTHR13395">
    <property type="entry name" value="SISTER CHROMATID COHESION PROTEIN DCC1-RELATED"/>
    <property type="match status" value="1"/>
</dbReference>
<dbReference type="Proteomes" id="UP000799537">
    <property type="component" value="Unassembled WGS sequence"/>
</dbReference>
<feature type="compositionally biased region" description="Basic residues" evidence="3">
    <location>
        <begin position="329"/>
        <end position="344"/>
    </location>
</feature>
<dbReference type="GO" id="GO:0000785">
    <property type="term" value="C:chromatin"/>
    <property type="evidence" value="ECO:0007669"/>
    <property type="project" value="TreeGrafter"/>
</dbReference>
<feature type="region of interest" description="Disordered" evidence="3">
    <location>
        <begin position="308"/>
        <end position="344"/>
    </location>
</feature>
<comment type="similarity">
    <text evidence="1">Belongs to the DCC1 family.</text>
</comment>
<evidence type="ECO:0008006" key="6">
    <source>
        <dbReference type="Google" id="ProtNLM"/>
    </source>
</evidence>
<evidence type="ECO:0000256" key="2">
    <source>
        <dbReference type="ARBA" id="ARBA00022705"/>
    </source>
</evidence>
<keyword evidence="5" id="KW-1185">Reference proteome</keyword>